<keyword evidence="2" id="KW-0472">Membrane</keyword>
<dbReference type="Proteomes" id="UP001500689">
    <property type="component" value="Unassembled WGS sequence"/>
</dbReference>
<keyword evidence="2" id="KW-1133">Transmembrane helix</keyword>
<feature type="transmembrane region" description="Helical" evidence="2">
    <location>
        <begin position="12"/>
        <end position="31"/>
    </location>
</feature>
<comment type="caution">
    <text evidence="3">The sequence shown here is derived from an EMBL/GenBank/DDBJ whole genome shotgun (WGS) entry which is preliminary data.</text>
</comment>
<name>A0ABP6YMW1_9PSEU</name>
<evidence type="ECO:0000313" key="4">
    <source>
        <dbReference type="Proteomes" id="UP001500689"/>
    </source>
</evidence>
<keyword evidence="2" id="KW-0812">Transmembrane</keyword>
<reference evidence="4" key="1">
    <citation type="journal article" date="2019" name="Int. J. Syst. Evol. Microbiol.">
        <title>The Global Catalogue of Microorganisms (GCM) 10K type strain sequencing project: providing services to taxonomists for standard genome sequencing and annotation.</title>
        <authorList>
            <consortium name="The Broad Institute Genomics Platform"/>
            <consortium name="The Broad Institute Genome Sequencing Center for Infectious Disease"/>
            <person name="Wu L."/>
            <person name="Ma J."/>
        </authorList>
    </citation>
    <scope>NUCLEOTIDE SEQUENCE [LARGE SCALE GENOMIC DNA]</scope>
    <source>
        <strain evidence="4">JCM 16898</strain>
    </source>
</reference>
<evidence type="ECO:0000313" key="3">
    <source>
        <dbReference type="EMBL" id="GAA3586547.1"/>
    </source>
</evidence>
<proteinExistence type="predicted"/>
<feature type="region of interest" description="Disordered" evidence="1">
    <location>
        <begin position="88"/>
        <end position="112"/>
    </location>
</feature>
<accession>A0ABP6YMW1</accession>
<dbReference type="RefSeq" id="WP_344869197.1">
    <property type="nucleotide sequence ID" value="NZ_BAAAZN010000033.1"/>
</dbReference>
<protein>
    <submittedName>
        <fullName evidence="3">Uncharacterized protein</fullName>
    </submittedName>
</protein>
<sequence length="112" mass="11878">MTTLLSAPLAGAYHLVHWLATFAAAIAGPFATAVSTVPFTAAVRLALVPVARAAARGDRARAAMLPQLRALQDQHRDDRDQLTAALADLQRESAPRRSSDACRRSRSCPSSG</sequence>
<keyword evidence="4" id="KW-1185">Reference proteome</keyword>
<dbReference type="EMBL" id="BAAAZN010000033">
    <property type="protein sequence ID" value="GAA3586547.1"/>
    <property type="molecule type" value="Genomic_DNA"/>
</dbReference>
<evidence type="ECO:0000256" key="1">
    <source>
        <dbReference type="SAM" id="MobiDB-lite"/>
    </source>
</evidence>
<organism evidence="3 4">
    <name type="scientific">Amycolatopsis ultiminotia</name>
    <dbReference type="NCBI Taxonomy" id="543629"/>
    <lineage>
        <taxon>Bacteria</taxon>
        <taxon>Bacillati</taxon>
        <taxon>Actinomycetota</taxon>
        <taxon>Actinomycetes</taxon>
        <taxon>Pseudonocardiales</taxon>
        <taxon>Pseudonocardiaceae</taxon>
        <taxon>Amycolatopsis</taxon>
    </lineage>
</organism>
<feature type="compositionally biased region" description="Basic and acidic residues" evidence="1">
    <location>
        <begin position="89"/>
        <end position="103"/>
    </location>
</feature>
<gene>
    <name evidence="3" type="ORF">GCM10022222_84070</name>
</gene>
<evidence type="ECO:0000256" key="2">
    <source>
        <dbReference type="SAM" id="Phobius"/>
    </source>
</evidence>